<proteinExistence type="predicted"/>
<feature type="region of interest" description="Disordered" evidence="1">
    <location>
        <begin position="81"/>
        <end position="134"/>
    </location>
</feature>
<dbReference type="AlphaFoldDB" id="A0AAU9J2K3"/>
<comment type="caution">
    <text evidence="2">The sequence shown here is derived from an EMBL/GenBank/DDBJ whole genome shotgun (WGS) entry which is preliminary data.</text>
</comment>
<evidence type="ECO:0000313" key="3">
    <source>
        <dbReference type="Proteomes" id="UP001162131"/>
    </source>
</evidence>
<feature type="compositionally biased region" description="Basic residues" evidence="1">
    <location>
        <begin position="114"/>
        <end position="124"/>
    </location>
</feature>
<dbReference type="Proteomes" id="UP001162131">
    <property type="component" value="Unassembled WGS sequence"/>
</dbReference>
<name>A0AAU9J2K3_9CILI</name>
<sequence>MESFDDPKYYSHVYSFERTLPKYSRISSPLKPRAPTPPRTFRTLNRRRSSQSPKIRTQSVDCSPTSVYVFPVPYSFSVALSQTQISPKNKKNKPSKREMDLNASSSTFSPMPFRRTKQKSRISARNKSLERHYW</sequence>
<protein>
    <submittedName>
        <fullName evidence="2">Uncharacterized protein</fullName>
    </submittedName>
</protein>
<evidence type="ECO:0000313" key="2">
    <source>
        <dbReference type="EMBL" id="CAG9319485.1"/>
    </source>
</evidence>
<keyword evidence="3" id="KW-1185">Reference proteome</keyword>
<accession>A0AAU9J2K3</accession>
<evidence type="ECO:0000256" key="1">
    <source>
        <dbReference type="SAM" id="MobiDB-lite"/>
    </source>
</evidence>
<organism evidence="2 3">
    <name type="scientific">Blepharisma stoltei</name>
    <dbReference type="NCBI Taxonomy" id="1481888"/>
    <lineage>
        <taxon>Eukaryota</taxon>
        <taxon>Sar</taxon>
        <taxon>Alveolata</taxon>
        <taxon>Ciliophora</taxon>
        <taxon>Postciliodesmatophora</taxon>
        <taxon>Heterotrichea</taxon>
        <taxon>Heterotrichida</taxon>
        <taxon>Blepharismidae</taxon>
        <taxon>Blepharisma</taxon>
    </lineage>
</organism>
<reference evidence="2" key="1">
    <citation type="submission" date="2021-09" db="EMBL/GenBank/DDBJ databases">
        <authorList>
            <consortium name="AG Swart"/>
            <person name="Singh M."/>
            <person name="Singh A."/>
            <person name="Seah K."/>
            <person name="Emmerich C."/>
        </authorList>
    </citation>
    <scope>NUCLEOTIDE SEQUENCE</scope>
    <source>
        <strain evidence="2">ATCC30299</strain>
    </source>
</reference>
<feature type="region of interest" description="Disordered" evidence="1">
    <location>
        <begin position="25"/>
        <end position="59"/>
    </location>
</feature>
<dbReference type="EMBL" id="CAJZBQ010000023">
    <property type="protein sequence ID" value="CAG9319485.1"/>
    <property type="molecule type" value="Genomic_DNA"/>
</dbReference>
<gene>
    <name evidence="2" type="ORF">BSTOLATCC_MIC24037</name>
</gene>
<feature type="compositionally biased region" description="Polar residues" evidence="1">
    <location>
        <begin position="50"/>
        <end position="59"/>
    </location>
</feature>